<evidence type="ECO:0000313" key="1">
    <source>
        <dbReference type="EMBL" id="KAJ7312341.1"/>
    </source>
</evidence>
<comment type="caution">
    <text evidence="1">The sequence shown here is derived from an EMBL/GenBank/DDBJ whole genome shotgun (WGS) entry which is preliminary data.</text>
</comment>
<gene>
    <name evidence="1" type="ORF">DFH08DRAFT_822387</name>
</gene>
<dbReference type="Proteomes" id="UP001218218">
    <property type="component" value="Unassembled WGS sequence"/>
</dbReference>
<organism evidence="1 2">
    <name type="scientific">Mycena albidolilacea</name>
    <dbReference type="NCBI Taxonomy" id="1033008"/>
    <lineage>
        <taxon>Eukaryota</taxon>
        <taxon>Fungi</taxon>
        <taxon>Dikarya</taxon>
        <taxon>Basidiomycota</taxon>
        <taxon>Agaricomycotina</taxon>
        <taxon>Agaricomycetes</taxon>
        <taxon>Agaricomycetidae</taxon>
        <taxon>Agaricales</taxon>
        <taxon>Marasmiineae</taxon>
        <taxon>Mycenaceae</taxon>
        <taxon>Mycena</taxon>
    </lineage>
</organism>
<proteinExistence type="predicted"/>
<evidence type="ECO:0000313" key="2">
    <source>
        <dbReference type="Proteomes" id="UP001218218"/>
    </source>
</evidence>
<protein>
    <submittedName>
        <fullName evidence="1">Uncharacterized protein</fullName>
    </submittedName>
</protein>
<reference evidence="1" key="1">
    <citation type="submission" date="2023-03" db="EMBL/GenBank/DDBJ databases">
        <title>Massive genome expansion in bonnet fungi (Mycena s.s.) driven by repeated elements and novel gene families across ecological guilds.</title>
        <authorList>
            <consortium name="Lawrence Berkeley National Laboratory"/>
            <person name="Harder C.B."/>
            <person name="Miyauchi S."/>
            <person name="Viragh M."/>
            <person name="Kuo A."/>
            <person name="Thoen E."/>
            <person name="Andreopoulos B."/>
            <person name="Lu D."/>
            <person name="Skrede I."/>
            <person name="Drula E."/>
            <person name="Henrissat B."/>
            <person name="Morin E."/>
            <person name="Kohler A."/>
            <person name="Barry K."/>
            <person name="LaButti K."/>
            <person name="Morin E."/>
            <person name="Salamov A."/>
            <person name="Lipzen A."/>
            <person name="Mereny Z."/>
            <person name="Hegedus B."/>
            <person name="Baldrian P."/>
            <person name="Stursova M."/>
            <person name="Weitz H."/>
            <person name="Taylor A."/>
            <person name="Grigoriev I.V."/>
            <person name="Nagy L.G."/>
            <person name="Martin F."/>
            <person name="Kauserud H."/>
        </authorList>
    </citation>
    <scope>NUCLEOTIDE SEQUENCE</scope>
    <source>
        <strain evidence="1">CBHHK002</strain>
    </source>
</reference>
<dbReference type="EMBL" id="JARIHO010000073">
    <property type="protein sequence ID" value="KAJ7312341.1"/>
    <property type="molecule type" value="Genomic_DNA"/>
</dbReference>
<name>A0AAD6Z932_9AGAR</name>
<dbReference type="AlphaFoldDB" id="A0AAD6Z932"/>
<keyword evidence="2" id="KW-1185">Reference proteome</keyword>
<accession>A0AAD6Z932</accession>
<sequence length="252" mass="27602">MRWGPSQRECGMEPTRWQNGEAAAAAASVPKSGAVSCGKMPAIADCVIADRCHNDQRMALFVFNADQALSFCFMVCGFPLPLFPWRCEASVPPPMRIQDLILMFIAQPENGIPTSQMCPITYFVRIQRTILLEAVLSATDGLGGKDLLNIPWTSAGLPANGFSEHITRKCSTSQHLFLNVAKTSVISLNEMLRQLVTFKALSEACDTNKCVSRVRLTVSVLSDSDLVAFGLGTPAKLSFACTNFQRFPWEFG</sequence>